<dbReference type="InterPro" id="IPR036049">
    <property type="entry name" value="Ribosomal_uL29_sf"/>
</dbReference>
<dbReference type="KEGG" id="cat:CA2559_05755"/>
<dbReference type="AlphaFoldDB" id="A3U7M3"/>
<reference evidence="6 7" key="1">
    <citation type="journal article" date="2010" name="J. Bacteriol.">
        <title>The complete genome sequence of Croceibacter atlanticus HTCC2559T.</title>
        <authorList>
            <person name="Oh H.M."/>
            <person name="Kang I."/>
            <person name="Ferriera S."/>
            <person name="Giovannoni S.J."/>
            <person name="Cho J.C."/>
        </authorList>
    </citation>
    <scope>NUCLEOTIDE SEQUENCE [LARGE SCALE GENOMIC DNA]</scope>
    <source>
        <strain evidence="7">ATCC BAA-628 / HTCC2559 / KCTC 12090</strain>
    </source>
</reference>
<keyword evidence="7" id="KW-1185">Reference proteome</keyword>
<accession>A3U7M3</accession>
<dbReference type="NCBIfam" id="TIGR00012">
    <property type="entry name" value="L29"/>
    <property type="match status" value="1"/>
</dbReference>
<evidence type="ECO:0000313" key="7">
    <source>
        <dbReference type="Proteomes" id="UP000002297"/>
    </source>
</evidence>
<proteinExistence type="inferred from homology"/>
<dbReference type="GO" id="GO:0003735">
    <property type="term" value="F:structural constituent of ribosome"/>
    <property type="evidence" value="ECO:0007669"/>
    <property type="project" value="InterPro"/>
</dbReference>
<dbReference type="eggNOG" id="COG0255">
    <property type="taxonomic scope" value="Bacteria"/>
</dbReference>
<dbReference type="GO" id="GO:1990904">
    <property type="term" value="C:ribonucleoprotein complex"/>
    <property type="evidence" value="ECO:0007669"/>
    <property type="project" value="UniProtKB-KW"/>
</dbReference>
<dbReference type="EMBL" id="CP002046">
    <property type="protein sequence ID" value="EAP88240.1"/>
    <property type="molecule type" value="Genomic_DNA"/>
</dbReference>
<dbReference type="HOGENOM" id="CLU_158491_5_1_10"/>
<evidence type="ECO:0000256" key="3">
    <source>
        <dbReference type="ARBA" id="ARBA00023274"/>
    </source>
</evidence>
<keyword evidence="3 5" id="KW-0687">Ribonucleoprotein</keyword>
<name>A3U7M3_CROAH</name>
<dbReference type="Pfam" id="PF00831">
    <property type="entry name" value="Ribosomal_L29"/>
    <property type="match status" value="1"/>
</dbReference>
<evidence type="ECO:0000256" key="2">
    <source>
        <dbReference type="ARBA" id="ARBA00022980"/>
    </source>
</evidence>
<dbReference type="SUPFAM" id="SSF46561">
    <property type="entry name" value="Ribosomal protein L29 (L29p)"/>
    <property type="match status" value="1"/>
</dbReference>
<evidence type="ECO:0000256" key="1">
    <source>
        <dbReference type="ARBA" id="ARBA00009254"/>
    </source>
</evidence>
<dbReference type="HAMAP" id="MF_00374">
    <property type="entry name" value="Ribosomal_uL29"/>
    <property type="match status" value="1"/>
</dbReference>
<dbReference type="Gene3D" id="1.10.287.310">
    <property type="match status" value="1"/>
</dbReference>
<dbReference type="CDD" id="cd00427">
    <property type="entry name" value="Ribosomal_L29_HIP"/>
    <property type="match status" value="1"/>
</dbReference>
<gene>
    <name evidence="5" type="primary">rpmC</name>
    <name evidence="6" type="ordered locus">CA2559_05755</name>
</gene>
<organism evidence="6 7">
    <name type="scientific">Croceibacter atlanticus (strain ATCC BAA-628 / JCM 21780 / CIP 108009 / IAM 15332 / KCTC 12090 / HTCC2559)</name>
    <dbReference type="NCBI Taxonomy" id="216432"/>
    <lineage>
        <taxon>Bacteria</taxon>
        <taxon>Pseudomonadati</taxon>
        <taxon>Bacteroidota</taxon>
        <taxon>Flavobacteriia</taxon>
        <taxon>Flavobacteriales</taxon>
        <taxon>Flavobacteriaceae</taxon>
        <taxon>Croceibacter</taxon>
    </lineage>
</organism>
<sequence>MSVMKQPQVREASTEELQEELVKSKKAYSELRMAHSLSPLENPMQLRSMRKSIARIATELTKRELNA</sequence>
<keyword evidence="2 5" id="KW-0689">Ribosomal protein</keyword>
<dbReference type="Proteomes" id="UP000002297">
    <property type="component" value="Chromosome"/>
</dbReference>
<dbReference type="GO" id="GO:0005840">
    <property type="term" value="C:ribosome"/>
    <property type="evidence" value="ECO:0007669"/>
    <property type="project" value="UniProtKB-KW"/>
</dbReference>
<evidence type="ECO:0000256" key="4">
    <source>
        <dbReference type="ARBA" id="ARBA00035204"/>
    </source>
</evidence>
<evidence type="ECO:0000256" key="5">
    <source>
        <dbReference type="HAMAP-Rule" id="MF_00374"/>
    </source>
</evidence>
<dbReference type="STRING" id="216432.CA2559_05755"/>
<dbReference type="GO" id="GO:0006412">
    <property type="term" value="P:translation"/>
    <property type="evidence" value="ECO:0007669"/>
    <property type="project" value="UniProtKB-UniRule"/>
</dbReference>
<protein>
    <recommendedName>
        <fullName evidence="4 5">Large ribosomal subunit protein uL29</fullName>
    </recommendedName>
</protein>
<evidence type="ECO:0000313" key="6">
    <source>
        <dbReference type="EMBL" id="EAP88240.1"/>
    </source>
</evidence>
<comment type="similarity">
    <text evidence="1 5">Belongs to the universal ribosomal protein uL29 family.</text>
</comment>
<dbReference type="InterPro" id="IPR001854">
    <property type="entry name" value="Ribosomal_uL29"/>
</dbReference>